<feature type="transmembrane region" description="Helical" evidence="1">
    <location>
        <begin position="50"/>
        <end position="67"/>
    </location>
</feature>
<accession>A0A4Y9SQE2</accession>
<gene>
    <name evidence="2" type="ORF">E4L96_03535</name>
</gene>
<organism evidence="2 3">
    <name type="scientific">Zemynaea arenosa</name>
    <dbReference type="NCBI Taxonomy" id="2561931"/>
    <lineage>
        <taxon>Bacteria</taxon>
        <taxon>Pseudomonadati</taxon>
        <taxon>Pseudomonadota</taxon>
        <taxon>Betaproteobacteria</taxon>
        <taxon>Burkholderiales</taxon>
        <taxon>Oxalobacteraceae</taxon>
        <taxon>Telluria group</taxon>
        <taxon>Zemynaea</taxon>
    </lineage>
</organism>
<feature type="transmembrane region" description="Helical" evidence="1">
    <location>
        <begin position="79"/>
        <end position="100"/>
    </location>
</feature>
<sequence length="107" mass="11576">MTTMTSPASGRPSSVRRNALIVLAVAAALQLIPAIAMRFTSEVNWTGSDFVAAFVVLSFFGLAYVFISSRIQLAVHRWVLGAGLFLLLAAVWVEMATGFVSRHFATQ</sequence>
<evidence type="ECO:0000313" key="3">
    <source>
        <dbReference type="Proteomes" id="UP000298438"/>
    </source>
</evidence>
<evidence type="ECO:0000313" key="2">
    <source>
        <dbReference type="EMBL" id="TFW27569.1"/>
    </source>
</evidence>
<keyword evidence="1" id="KW-1133">Transmembrane helix</keyword>
<dbReference type="RefSeq" id="WP_135205851.1">
    <property type="nucleotide sequence ID" value="NZ_SPVF01000050.1"/>
</dbReference>
<keyword evidence="3" id="KW-1185">Reference proteome</keyword>
<comment type="caution">
    <text evidence="2">The sequence shown here is derived from an EMBL/GenBank/DDBJ whole genome shotgun (WGS) entry which is preliminary data.</text>
</comment>
<protein>
    <submittedName>
        <fullName evidence="2">Uncharacterized protein</fullName>
    </submittedName>
</protein>
<proteinExistence type="predicted"/>
<keyword evidence="1" id="KW-0812">Transmembrane</keyword>
<evidence type="ECO:0000256" key="1">
    <source>
        <dbReference type="SAM" id="Phobius"/>
    </source>
</evidence>
<keyword evidence="1" id="KW-0472">Membrane</keyword>
<name>A0A4Y9SQE2_9BURK</name>
<dbReference type="EMBL" id="SPVF01000050">
    <property type="protein sequence ID" value="TFW27569.1"/>
    <property type="molecule type" value="Genomic_DNA"/>
</dbReference>
<dbReference type="AlphaFoldDB" id="A0A4Y9SQE2"/>
<dbReference type="Proteomes" id="UP000298438">
    <property type="component" value="Unassembled WGS sequence"/>
</dbReference>
<reference evidence="2 3" key="1">
    <citation type="submission" date="2019-03" db="EMBL/GenBank/DDBJ databases">
        <title>Draft Genome Sequence of Massilia arenosa sp. nov., a Novel Massilia Species Isolated from a Sandy-loam Maize Soil.</title>
        <authorList>
            <person name="Raths R."/>
            <person name="Peta V."/>
            <person name="Bucking H."/>
        </authorList>
    </citation>
    <scope>NUCLEOTIDE SEQUENCE [LARGE SCALE GENOMIC DNA]</scope>
    <source>
        <strain evidence="2 3">MC02</strain>
    </source>
</reference>
<dbReference type="OrthoDB" id="9813621at2"/>